<keyword evidence="6 12" id="KW-0547">Nucleotide-binding</keyword>
<keyword evidence="17" id="KW-1185">Reference proteome</keyword>
<keyword evidence="5" id="KW-0732">Signal</keyword>
<keyword evidence="11" id="KW-0325">Glycoprotein</keyword>
<evidence type="ECO:0000313" key="16">
    <source>
        <dbReference type="EMBL" id="EOX91565.1"/>
    </source>
</evidence>
<dbReference type="Gramene" id="EOX91565">
    <property type="protein sequence ID" value="EOX91565"/>
    <property type="gene ID" value="TCM_000707"/>
</dbReference>
<dbReference type="InterPro" id="IPR045272">
    <property type="entry name" value="ANXUR1/2-like"/>
</dbReference>
<dbReference type="EMBL" id="CM001879">
    <property type="protein sequence ID" value="EOX91565.1"/>
    <property type="molecule type" value="Genomic_DNA"/>
</dbReference>
<comment type="subcellular location">
    <subcellularLocation>
        <location evidence="1">Membrane</location>
        <topology evidence="1">Single-pass type I membrane protein</topology>
    </subcellularLocation>
</comment>
<dbReference type="FunFam" id="1.10.510.10:FF:000252">
    <property type="entry name" value="Receptor-like protein kinase FERONIA"/>
    <property type="match status" value="1"/>
</dbReference>
<evidence type="ECO:0000256" key="1">
    <source>
        <dbReference type="ARBA" id="ARBA00004479"/>
    </source>
</evidence>
<dbReference type="Pfam" id="PF07714">
    <property type="entry name" value="PK_Tyr_Ser-Thr"/>
    <property type="match status" value="1"/>
</dbReference>
<evidence type="ECO:0000256" key="9">
    <source>
        <dbReference type="ARBA" id="ARBA00022989"/>
    </source>
</evidence>
<feature type="region of interest" description="Disordered" evidence="13">
    <location>
        <begin position="90"/>
        <end position="109"/>
    </location>
</feature>
<keyword evidence="7" id="KW-0418">Kinase</keyword>
<gene>
    <name evidence="16" type="ORF">TCM_000707</name>
</gene>
<accession>A0A061DGT8</accession>
<keyword evidence="3" id="KW-0808">Transferase</keyword>
<dbReference type="InterPro" id="IPR008271">
    <property type="entry name" value="Ser/Thr_kinase_AS"/>
</dbReference>
<evidence type="ECO:0000256" key="10">
    <source>
        <dbReference type="ARBA" id="ARBA00023136"/>
    </source>
</evidence>
<evidence type="ECO:0000256" key="7">
    <source>
        <dbReference type="ARBA" id="ARBA00022777"/>
    </source>
</evidence>
<evidence type="ECO:0000256" key="6">
    <source>
        <dbReference type="ARBA" id="ARBA00022741"/>
    </source>
</evidence>
<evidence type="ECO:0000256" key="13">
    <source>
        <dbReference type="SAM" id="MobiDB-lite"/>
    </source>
</evidence>
<dbReference type="FunFam" id="2.60.120.430:FF:000013">
    <property type="entry name" value="Putative receptor-like protein kinase"/>
    <property type="match status" value="1"/>
</dbReference>
<feature type="transmembrane region" description="Helical" evidence="14">
    <location>
        <begin position="446"/>
        <end position="473"/>
    </location>
</feature>
<dbReference type="InterPro" id="IPR017441">
    <property type="entry name" value="Protein_kinase_ATP_BS"/>
</dbReference>
<dbReference type="SUPFAM" id="SSF56112">
    <property type="entry name" value="Protein kinase-like (PK-like)"/>
    <property type="match status" value="1"/>
</dbReference>
<evidence type="ECO:0000313" key="17">
    <source>
        <dbReference type="Proteomes" id="UP000026915"/>
    </source>
</evidence>
<dbReference type="PANTHER" id="PTHR27003:SF59">
    <property type="entry name" value="PROTEIN KINASE DOMAIN-CONTAINING PROTEIN"/>
    <property type="match status" value="1"/>
</dbReference>
<evidence type="ECO:0000256" key="3">
    <source>
        <dbReference type="ARBA" id="ARBA00022679"/>
    </source>
</evidence>
<dbReference type="InterPro" id="IPR011009">
    <property type="entry name" value="Kinase-like_dom_sf"/>
</dbReference>
<organism evidence="16 17">
    <name type="scientific">Theobroma cacao</name>
    <name type="common">Cacao</name>
    <name type="synonym">Cocoa</name>
    <dbReference type="NCBI Taxonomy" id="3641"/>
    <lineage>
        <taxon>Eukaryota</taxon>
        <taxon>Viridiplantae</taxon>
        <taxon>Streptophyta</taxon>
        <taxon>Embryophyta</taxon>
        <taxon>Tracheophyta</taxon>
        <taxon>Spermatophyta</taxon>
        <taxon>Magnoliopsida</taxon>
        <taxon>eudicotyledons</taxon>
        <taxon>Gunneridae</taxon>
        <taxon>Pentapetalae</taxon>
        <taxon>rosids</taxon>
        <taxon>malvids</taxon>
        <taxon>Malvales</taxon>
        <taxon>Malvaceae</taxon>
        <taxon>Byttnerioideae</taxon>
        <taxon>Theobroma</taxon>
    </lineage>
</organism>
<dbReference type="GO" id="GO:0005524">
    <property type="term" value="F:ATP binding"/>
    <property type="evidence" value="ECO:0007669"/>
    <property type="project" value="UniProtKB-UniRule"/>
</dbReference>
<evidence type="ECO:0000256" key="14">
    <source>
        <dbReference type="SAM" id="Phobius"/>
    </source>
</evidence>
<dbReference type="AlphaFoldDB" id="A0A061DGT8"/>
<keyword evidence="2" id="KW-0723">Serine/threonine-protein kinase</keyword>
<reference evidence="16 17" key="1">
    <citation type="journal article" date="2013" name="Genome Biol.">
        <title>The genome sequence of the most widely cultivated cacao type and its use to identify candidate genes regulating pod color.</title>
        <authorList>
            <person name="Motamayor J.C."/>
            <person name="Mockaitis K."/>
            <person name="Schmutz J."/>
            <person name="Haiminen N."/>
            <person name="Iii D.L."/>
            <person name="Cornejo O."/>
            <person name="Findley S.D."/>
            <person name="Zheng P."/>
            <person name="Utro F."/>
            <person name="Royaert S."/>
            <person name="Saski C."/>
            <person name="Jenkins J."/>
            <person name="Podicheti R."/>
            <person name="Zhao M."/>
            <person name="Scheffler B.E."/>
            <person name="Stack J.C."/>
            <person name="Feltus F.A."/>
            <person name="Mustiga G.M."/>
            <person name="Amores F."/>
            <person name="Phillips W."/>
            <person name="Marelli J.P."/>
            <person name="May G.D."/>
            <person name="Shapiro H."/>
            <person name="Ma J."/>
            <person name="Bustamante C.D."/>
            <person name="Schnell R.J."/>
            <person name="Main D."/>
            <person name="Gilbert D."/>
            <person name="Parida L."/>
            <person name="Kuhn D.N."/>
        </authorList>
    </citation>
    <scope>NUCLEOTIDE SEQUENCE [LARGE SCALE GENOMIC DNA]</scope>
    <source>
        <strain evidence="17">cv. Matina 1-6</strain>
    </source>
</reference>
<dbReference type="GO" id="GO:0005886">
    <property type="term" value="C:plasma membrane"/>
    <property type="evidence" value="ECO:0000318"/>
    <property type="project" value="GO_Central"/>
</dbReference>
<dbReference type="Pfam" id="PF12819">
    <property type="entry name" value="Malectin_like"/>
    <property type="match status" value="1"/>
</dbReference>
<evidence type="ECO:0000256" key="4">
    <source>
        <dbReference type="ARBA" id="ARBA00022692"/>
    </source>
</evidence>
<sequence length="869" mass="96816">MHVYHLILIHPTRILLHFPSQKKQQPPVSVEMLHSFSVLFLLLPLLLFCSLFLFSPAEAVDDTYTLPYEHFINCGSKSNATFGIRNFTQDQNSGPFSGKGSKPVKDTKPSADTPMLYQTARIFGRPYPYKFKISQKGTYLVRLHFCAFTSSVSLADAVFDVSAQPTASGPWLLLLSNFTMKNSNESTVIKEFLLTVGAGKFEIYFIPSQISRLAFVNAIEVFLAPTGFIPDNATRINFLGIKGNYHGLLSNVLQKIYRINVGGSDITAKTDTLMRYWIPDDQFLVFPGSAENWHRQYVKLEYEQGANGSTKFIAPEDVYRTAKKLTSGQTNFSNITWRFKVNEHARHFVRAHFCDLISPSLHYPGLNLCINGIFCQLISPLEIVKRLAAPFYADFVVDSGKSGNIDVSVGPYSNTDQTAFLNGLEIMQLMENSYSSFVPPKRKKKILVIIAGSLGLAFAFIIIVIVLVCLVCLKGDPGKIQRLPSSLALLGGWSVNEMSTARTAGLSLCLELRIPFAEIQQATQDFDSTFFIGEGGFGKVYCGTLRAEKVAVKRRAPGHKQGLAEFQTEIMVLSRTRHRNLVSLIGYCDERSEMMLVYEFMEKGTLRDNLYDTNGSSKQNGLSWTERLEICIGTAAALHYLHTGSAVKIIHRDVKSTNILLDENYTAKVSDFGISKSGHSDLTLNHTDVKGSFGYLDPEYFVSSELTEKSDVYSFGVVLLEVLCARPAIINSPQKEEVNLADWGLLWLKKGQLEKIIDPVLVDKINPDSLRKFGELAEKCLEAKGTKRPTMHEVLWDLEYALSLHTGISREQPDESITNSSLQFGPPVLLDVPTCSFLIEENEQSIVGNHGSDTSASELFSQLKFAGAR</sequence>
<proteinExistence type="predicted"/>
<dbReference type="Gene3D" id="1.10.510.10">
    <property type="entry name" value="Transferase(Phosphotransferase) domain 1"/>
    <property type="match status" value="1"/>
</dbReference>
<dbReference type="OMA" id="FCEWISP"/>
<dbReference type="PANTHER" id="PTHR27003">
    <property type="entry name" value="OS07G0166700 PROTEIN"/>
    <property type="match status" value="1"/>
</dbReference>
<dbReference type="CDD" id="cd14066">
    <property type="entry name" value="STKc_IRAK"/>
    <property type="match status" value="1"/>
</dbReference>
<dbReference type="InterPro" id="IPR000719">
    <property type="entry name" value="Prot_kinase_dom"/>
</dbReference>
<feature type="binding site" evidence="12">
    <location>
        <position position="553"/>
    </location>
    <ligand>
        <name>ATP</name>
        <dbReference type="ChEBI" id="CHEBI:30616"/>
    </ligand>
</feature>
<evidence type="ECO:0000256" key="2">
    <source>
        <dbReference type="ARBA" id="ARBA00022527"/>
    </source>
</evidence>
<dbReference type="InterPro" id="IPR001245">
    <property type="entry name" value="Ser-Thr/Tyr_kinase_cat_dom"/>
</dbReference>
<dbReference type="Gene3D" id="3.30.200.20">
    <property type="entry name" value="Phosphorylase Kinase, domain 1"/>
    <property type="match status" value="1"/>
</dbReference>
<evidence type="ECO:0000256" key="11">
    <source>
        <dbReference type="ARBA" id="ARBA00023180"/>
    </source>
</evidence>
<keyword evidence="10 14" id="KW-0472">Membrane</keyword>
<dbReference type="InterPro" id="IPR024788">
    <property type="entry name" value="Malectin-like_Carb-bd_dom"/>
</dbReference>
<feature type="domain" description="Protein kinase" evidence="15">
    <location>
        <begin position="526"/>
        <end position="808"/>
    </location>
</feature>
<dbReference type="PROSITE" id="PS50011">
    <property type="entry name" value="PROTEIN_KINASE_DOM"/>
    <property type="match status" value="1"/>
</dbReference>
<evidence type="ECO:0000256" key="8">
    <source>
        <dbReference type="ARBA" id="ARBA00022840"/>
    </source>
</evidence>
<dbReference type="GO" id="GO:0004672">
    <property type="term" value="F:protein kinase activity"/>
    <property type="evidence" value="ECO:0000318"/>
    <property type="project" value="GO_Central"/>
</dbReference>
<dbReference type="SMART" id="SM00220">
    <property type="entry name" value="S_TKc"/>
    <property type="match status" value="1"/>
</dbReference>
<protein>
    <submittedName>
        <fullName evidence="16">ATP binding protein, putative</fullName>
    </submittedName>
</protein>
<keyword evidence="4 14" id="KW-0812">Transmembrane</keyword>
<dbReference type="HOGENOM" id="CLU_000288_42_1_1"/>
<evidence type="ECO:0000256" key="12">
    <source>
        <dbReference type="PROSITE-ProRule" id="PRU10141"/>
    </source>
</evidence>
<keyword evidence="8 12" id="KW-0067">ATP-binding</keyword>
<dbReference type="GO" id="GO:0004674">
    <property type="term" value="F:protein serine/threonine kinase activity"/>
    <property type="evidence" value="ECO:0007669"/>
    <property type="project" value="UniProtKB-KW"/>
</dbReference>
<dbReference type="eggNOG" id="KOG1187">
    <property type="taxonomic scope" value="Eukaryota"/>
</dbReference>
<dbReference type="Proteomes" id="UP000026915">
    <property type="component" value="Chromosome 1"/>
</dbReference>
<dbReference type="FunFam" id="3.30.200.20:FF:000039">
    <property type="entry name" value="receptor-like protein kinase FERONIA"/>
    <property type="match status" value="1"/>
</dbReference>
<name>A0A061DGT8_THECC</name>
<dbReference type="GO" id="GO:0004714">
    <property type="term" value="F:transmembrane receptor protein tyrosine kinase activity"/>
    <property type="evidence" value="ECO:0007669"/>
    <property type="project" value="InterPro"/>
</dbReference>
<evidence type="ECO:0000256" key="5">
    <source>
        <dbReference type="ARBA" id="ARBA00022729"/>
    </source>
</evidence>
<dbReference type="PROSITE" id="PS00108">
    <property type="entry name" value="PROTEIN_KINASE_ST"/>
    <property type="match status" value="1"/>
</dbReference>
<dbReference type="PROSITE" id="PS00107">
    <property type="entry name" value="PROTEIN_KINASE_ATP"/>
    <property type="match status" value="1"/>
</dbReference>
<keyword evidence="9 14" id="KW-1133">Transmembrane helix</keyword>
<dbReference type="InParanoid" id="A0A061DGT8"/>
<evidence type="ECO:0000259" key="15">
    <source>
        <dbReference type="PROSITE" id="PS50011"/>
    </source>
</evidence>
<dbReference type="Gene3D" id="2.60.120.430">
    <property type="entry name" value="Galactose-binding lectin"/>
    <property type="match status" value="2"/>
</dbReference>